<sequence>MPRSTTYNSLRFDCKHCTRSFSTQGGLKKHRNSAHKQTHHVPFSPPARDTLSGLTIRDNKPPEDAHEFEGDHPEAAPHTVLESRQYHPILNAVPCDQDGKPVPEDSPPAPFNTQNNDWKPFSGRIAFELGEFLYKEEQMSQRKINKLLELWAASLLEHGGTPPFASQQHMYDTIDAISVGDVPWSTFSLKYSGEVPDGTIPSWMAADYEIHFRDPHLLARQQLNNPGFKDGFDPIPRRDFDCKGDRVYNDFMSGNWSWKQADLLAQDENNCGAMVVPLIFGSDKTTVSVATGQNDYYPLYMSSGAITNTYRRAHCDSVIPIAFLATPKCMYQSFSDPEILDAKLPDYSAVAGRKYDKDPVFQKFRWQLFHKSLAFILQSLKPGMTEKQLVRCPDGHFRHVLYCLGPYIADYPEQALLTGIVSGWCPKCLACKKDLDHGTHGRRTRELTDLMIEAYDPSTLREKYGIHADIIPFTNDFPRADIHELIAPDLLHQIIKGTFKDHLVTWVGEYLTITHGEATGNAILDDIDRRIAAAPPFPGLRRFPEGRRFKQWTGDDSKALMKVCIYHL</sequence>
<feature type="region of interest" description="Disordered" evidence="2">
    <location>
        <begin position="33"/>
        <end position="73"/>
    </location>
</feature>
<dbReference type="PROSITE" id="PS00028">
    <property type="entry name" value="ZINC_FINGER_C2H2_1"/>
    <property type="match status" value="1"/>
</dbReference>
<accession>A0A4S4KGM7</accession>
<evidence type="ECO:0000256" key="2">
    <source>
        <dbReference type="SAM" id="MobiDB-lite"/>
    </source>
</evidence>
<organism evidence="4 5">
    <name type="scientific">Hermanssonia centrifuga</name>
    <dbReference type="NCBI Taxonomy" id="98765"/>
    <lineage>
        <taxon>Eukaryota</taxon>
        <taxon>Fungi</taxon>
        <taxon>Dikarya</taxon>
        <taxon>Basidiomycota</taxon>
        <taxon>Agaricomycotina</taxon>
        <taxon>Agaricomycetes</taxon>
        <taxon>Polyporales</taxon>
        <taxon>Meruliaceae</taxon>
        <taxon>Hermanssonia</taxon>
    </lineage>
</organism>
<dbReference type="InterPro" id="IPR041078">
    <property type="entry name" value="Plavaka"/>
</dbReference>
<dbReference type="EMBL" id="SGPJ01000170">
    <property type="protein sequence ID" value="THG97394.1"/>
    <property type="molecule type" value="Genomic_DNA"/>
</dbReference>
<proteinExistence type="predicted"/>
<reference evidence="4 5" key="1">
    <citation type="submission" date="2019-02" db="EMBL/GenBank/DDBJ databases">
        <title>Genome sequencing of the rare red list fungi Phlebia centrifuga.</title>
        <authorList>
            <person name="Buettner E."/>
            <person name="Kellner H."/>
        </authorList>
    </citation>
    <scope>NUCLEOTIDE SEQUENCE [LARGE SCALE GENOMIC DNA]</scope>
    <source>
        <strain evidence="4 5">DSM 108282</strain>
    </source>
</reference>
<feature type="region of interest" description="Disordered" evidence="2">
    <location>
        <begin position="96"/>
        <end position="117"/>
    </location>
</feature>
<dbReference type="Proteomes" id="UP000309038">
    <property type="component" value="Unassembled WGS sequence"/>
</dbReference>
<protein>
    <recommendedName>
        <fullName evidence="3">C2H2-type domain-containing protein</fullName>
    </recommendedName>
</protein>
<name>A0A4S4KGM7_9APHY</name>
<comment type="caution">
    <text evidence="4">The sequence shown here is derived from an EMBL/GenBank/DDBJ whole genome shotgun (WGS) entry which is preliminary data.</text>
</comment>
<evidence type="ECO:0000313" key="4">
    <source>
        <dbReference type="EMBL" id="THG97394.1"/>
    </source>
</evidence>
<feature type="compositionally biased region" description="Basic and acidic residues" evidence="2">
    <location>
        <begin position="57"/>
        <end position="73"/>
    </location>
</feature>
<dbReference type="GO" id="GO:0008270">
    <property type="term" value="F:zinc ion binding"/>
    <property type="evidence" value="ECO:0007669"/>
    <property type="project" value="UniProtKB-KW"/>
</dbReference>
<keyword evidence="1" id="KW-0862">Zinc</keyword>
<gene>
    <name evidence="4" type="ORF">EW026_g4595</name>
</gene>
<evidence type="ECO:0000313" key="5">
    <source>
        <dbReference type="Proteomes" id="UP000309038"/>
    </source>
</evidence>
<dbReference type="AlphaFoldDB" id="A0A4S4KGM7"/>
<keyword evidence="1" id="KW-0479">Metal-binding</keyword>
<feature type="domain" description="C2H2-type" evidence="3">
    <location>
        <begin position="12"/>
        <end position="40"/>
    </location>
</feature>
<evidence type="ECO:0000259" key="3">
    <source>
        <dbReference type="PROSITE" id="PS50157"/>
    </source>
</evidence>
<dbReference type="PROSITE" id="PS50157">
    <property type="entry name" value="ZINC_FINGER_C2H2_2"/>
    <property type="match status" value="1"/>
</dbReference>
<evidence type="ECO:0000256" key="1">
    <source>
        <dbReference type="PROSITE-ProRule" id="PRU00042"/>
    </source>
</evidence>
<dbReference type="InterPro" id="IPR013087">
    <property type="entry name" value="Znf_C2H2_type"/>
</dbReference>
<keyword evidence="5" id="KW-1185">Reference proteome</keyword>
<dbReference type="Pfam" id="PF18759">
    <property type="entry name" value="Plavaka"/>
    <property type="match status" value="1"/>
</dbReference>
<keyword evidence="1" id="KW-0863">Zinc-finger</keyword>